<gene>
    <name evidence="2" type="ORF">C4D60_Mb06t03980</name>
</gene>
<proteinExistence type="predicted"/>
<feature type="compositionally biased region" description="Basic and acidic residues" evidence="1">
    <location>
        <begin position="74"/>
        <end position="84"/>
    </location>
</feature>
<accession>A0A4S8IMW8</accession>
<dbReference type="Proteomes" id="UP000317650">
    <property type="component" value="Chromosome 6"/>
</dbReference>
<dbReference type="EMBL" id="PYDT01000009">
    <property type="protein sequence ID" value="THU48912.1"/>
    <property type="molecule type" value="Genomic_DNA"/>
</dbReference>
<feature type="compositionally biased region" description="Basic residues" evidence="1">
    <location>
        <begin position="107"/>
        <end position="118"/>
    </location>
</feature>
<keyword evidence="3" id="KW-1185">Reference proteome</keyword>
<sequence>MQQRTWVHVHALIIMCTSPNCSTHLRETPGPTTGCVQACKHTQIPSAAMDGVPGKPKLRHKSLPEKAQPTSPNPKRDSERERERERRRRRGFEGPIPGSQPWLGNKGKGKRQRQKQRMMGKGEGMITAGEGMRRGWAPHA</sequence>
<name>A0A4S8IMW8_MUSBA</name>
<dbReference type="AlphaFoldDB" id="A0A4S8IMW8"/>
<evidence type="ECO:0000313" key="2">
    <source>
        <dbReference type="EMBL" id="THU48912.1"/>
    </source>
</evidence>
<evidence type="ECO:0000256" key="1">
    <source>
        <dbReference type="SAM" id="MobiDB-lite"/>
    </source>
</evidence>
<feature type="region of interest" description="Disordered" evidence="1">
    <location>
        <begin position="44"/>
        <end position="140"/>
    </location>
</feature>
<evidence type="ECO:0000313" key="3">
    <source>
        <dbReference type="Proteomes" id="UP000317650"/>
    </source>
</evidence>
<reference evidence="2 3" key="1">
    <citation type="journal article" date="2019" name="Nat. Plants">
        <title>Genome sequencing of Musa balbisiana reveals subgenome evolution and function divergence in polyploid bananas.</title>
        <authorList>
            <person name="Yao X."/>
        </authorList>
    </citation>
    <scope>NUCLEOTIDE SEQUENCE [LARGE SCALE GENOMIC DNA]</scope>
    <source>
        <strain evidence="3">cv. DH-PKW</strain>
        <tissue evidence="2">Leaves</tissue>
    </source>
</reference>
<organism evidence="2 3">
    <name type="scientific">Musa balbisiana</name>
    <name type="common">Banana</name>
    <dbReference type="NCBI Taxonomy" id="52838"/>
    <lineage>
        <taxon>Eukaryota</taxon>
        <taxon>Viridiplantae</taxon>
        <taxon>Streptophyta</taxon>
        <taxon>Embryophyta</taxon>
        <taxon>Tracheophyta</taxon>
        <taxon>Spermatophyta</taxon>
        <taxon>Magnoliopsida</taxon>
        <taxon>Liliopsida</taxon>
        <taxon>Zingiberales</taxon>
        <taxon>Musaceae</taxon>
        <taxon>Musa</taxon>
    </lineage>
</organism>
<comment type="caution">
    <text evidence="2">The sequence shown here is derived from an EMBL/GenBank/DDBJ whole genome shotgun (WGS) entry which is preliminary data.</text>
</comment>
<protein>
    <submittedName>
        <fullName evidence="2">Uncharacterized protein</fullName>
    </submittedName>
</protein>